<evidence type="ECO:0000256" key="1">
    <source>
        <dbReference type="SAM" id="SignalP"/>
    </source>
</evidence>
<keyword evidence="3" id="KW-1185">Reference proteome</keyword>
<accession>A0A6C2TX11</accession>
<proteinExistence type="predicted"/>
<name>A0A6C2TX11_PONDE</name>
<organism evidence="2 3">
    <name type="scientific">Pontiella desulfatans</name>
    <dbReference type="NCBI Taxonomy" id="2750659"/>
    <lineage>
        <taxon>Bacteria</taxon>
        <taxon>Pseudomonadati</taxon>
        <taxon>Kiritimatiellota</taxon>
        <taxon>Kiritimatiellia</taxon>
        <taxon>Kiritimatiellales</taxon>
        <taxon>Pontiellaceae</taxon>
        <taxon>Pontiella</taxon>
    </lineage>
</organism>
<dbReference type="RefSeq" id="WP_136077578.1">
    <property type="nucleotide sequence ID" value="NZ_CAAHFG010000001.1"/>
</dbReference>
<gene>
    <name evidence="2" type="ORF">PDESU_00408</name>
</gene>
<dbReference type="Proteomes" id="UP000366872">
    <property type="component" value="Unassembled WGS sequence"/>
</dbReference>
<sequence>MHLAKYVFFILVVGMSVCAQPFTNSSWLAQDSYVSTNGFSVPVQEPKLSLNSFDKYDQMVNWEPIVIDTTTVYTNSFNSEVQQFWGANCAYAGQMVQQGDSWDIYGSNTAFIGTVRPEGNSMAVYGSQTQYKGRFIQEGDTAVFYDQSNLQQLRAVEKGDTTYFYNYQNMMIGRAVKQGNTVYYYDSMNTMIGSKVSQ</sequence>
<evidence type="ECO:0000313" key="3">
    <source>
        <dbReference type="Proteomes" id="UP000366872"/>
    </source>
</evidence>
<evidence type="ECO:0000313" key="2">
    <source>
        <dbReference type="EMBL" id="VGO11861.1"/>
    </source>
</evidence>
<feature type="signal peptide" evidence="1">
    <location>
        <begin position="1"/>
        <end position="19"/>
    </location>
</feature>
<protein>
    <submittedName>
        <fullName evidence="2">Uncharacterized protein</fullName>
    </submittedName>
</protein>
<dbReference type="EMBL" id="CAAHFG010000001">
    <property type="protein sequence ID" value="VGO11861.1"/>
    <property type="molecule type" value="Genomic_DNA"/>
</dbReference>
<dbReference type="AlphaFoldDB" id="A0A6C2TX11"/>
<reference evidence="2 3" key="1">
    <citation type="submission" date="2019-04" db="EMBL/GenBank/DDBJ databases">
        <authorList>
            <person name="Van Vliet M D."/>
        </authorList>
    </citation>
    <scope>NUCLEOTIDE SEQUENCE [LARGE SCALE GENOMIC DNA]</scope>
    <source>
        <strain evidence="2 3">F1</strain>
    </source>
</reference>
<feature type="chain" id="PRO_5025666551" evidence="1">
    <location>
        <begin position="20"/>
        <end position="198"/>
    </location>
</feature>
<keyword evidence="1" id="KW-0732">Signal</keyword>